<keyword evidence="3" id="KW-1185">Reference proteome</keyword>
<dbReference type="RefSeq" id="WP_125280420.1">
    <property type="nucleotide sequence ID" value="NZ_JAPEQW010000068.1"/>
</dbReference>
<proteinExistence type="predicted"/>
<dbReference type="InterPro" id="IPR004843">
    <property type="entry name" value="Calcineurin-like_PHP"/>
</dbReference>
<dbReference type="PRINTS" id="PR00114">
    <property type="entry name" value="STPHPHTASE"/>
</dbReference>
<reference evidence="2 3" key="1">
    <citation type="submission" date="2022-11" db="EMBL/GenBank/DDBJ databases">
        <title>Acinetobacter entericus sp. nov., isolated from the gut of the plastic-eating larvae of the Coleoptera insect Zophobas atratus.</title>
        <authorList>
            <person name="Dong X."/>
            <person name="Yang Y."/>
        </authorList>
    </citation>
    <scope>NUCLEOTIDE SEQUENCE [LARGE SCALE GENOMIC DNA]</scope>
    <source>
        <strain evidence="2 3">BIT-DXN8</strain>
    </source>
</reference>
<dbReference type="InterPro" id="IPR006186">
    <property type="entry name" value="Ser/Thr-sp_prot-phosphatase"/>
</dbReference>
<name>A0ABT3NNU9_9GAMM</name>
<dbReference type="EMBL" id="JAPEQW010000068">
    <property type="protein sequence ID" value="MCW8041239.1"/>
    <property type="molecule type" value="Genomic_DNA"/>
</dbReference>
<organism evidence="2 3">
    <name type="scientific">Acinetobacter entericus</name>
    <dbReference type="NCBI Taxonomy" id="2989714"/>
    <lineage>
        <taxon>Bacteria</taxon>
        <taxon>Pseudomonadati</taxon>
        <taxon>Pseudomonadota</taxon>
        <taxon>Gammaproteobacteria</taxon>
        <taxon>Moraxellales</taxon>
        <taxon>Moraxellaceae</taxon>
        <taxon>Acinetobacter</taxon>
    </lineage>
</organism>
<comment type="caution">
    <text evidence="2">The sequence shown here is derived from an EMBL/GenBank/DDBJ whole genome shotgun (WGS) entry which is preliminary data.</text>
</comment>
<gene>
    <name evidence="2" type="ORF">OKC24_19170</name>
</gene>
<accession>A0ABT3NNU9</accession>
<dbReference type="Pfam" id="PF00149">
    <property type="entry name" value="Metallophos"/>
    <property type="match status" value="1"/>
</dbReference>
<evidence type="ECO:0000259" key="1">
    <source>
        <dbReference type="Pfam" id="PF00149"/>
    </source>
</evidence>
<dbReference type="Proteomes" id="UP001209682">
    <property type="component" value="Unassembled WGS sequence"/>
</dbReference>
<feature type="domain" description="Calcineurin-like phosphoesterase" evidence="1">
    <location>
        <begin position="13"/>
        <end position="113"/>
    </location>
</feature>
<dbReference type="SUPFAM" id="SSF56300">
    <property type="entry name" value="Metallo-dependent phosphatases"/>
    <property type="match status" value="1"/>
</dbReference>
<dbReference type="Gene3D" id="3.60.21.10">
    <property type="match status" value="1"/>
</dbReference>
<dbReference type="InterPro" id="IPR029052">
    <property type="entry name" value="Metallo-depent_PP-like"/>
</dbReference>
<dbReference type="InterPro" id="IPR050126">
    <property type="entry name" value="Ap4A_hydrolase"/>
</dbReference>
<sequence length="351" mass="40924">MKNLFIQRIYDAPIDIIGDIHGEIDALQNLIQILGYDRDGNHKENRKLIFVGDLCDRGLDSVAVIKLVKHLVDNGNAQCVLGNHELNILIHSKREGNGWFFGSPHEDDDKKFNSKEASLHDRKMIIHFLSTLPLVLESEKIRVVHACWDNASIASLMKDKSKSVKEAYDLFTKRIEEHLTKSGIAQKARKEELGYEFQLKDIYSKVPFLKNLAHKHVVEQMNNPVKVVTSGTEAFADDMFFAGGKWRMVKRLKWWDQYESDIPVVVGHYWRNFNKREKKRDLFQHIDPLHWFGAKKNVFCIDYSVGKRYEDRQHQREFSNKLVALRFPENYLVQEDGIILKIKNTLNDHLV</sequence>
<protein>
    <submittedName>
        <fullName evidence="2">Metallophosphoesterase</fullName>
    </submittedName>
</protein>
<evidence type="ECO:0000313" key="3">
    <source>
        <dbReference type="Proteomes" id="UP001209682"/>
    </source>
</evidence>
<evidence type="ECO:0000313" key="2">
    <source>
        <dbReference type="EMBL" id="MCW8041239.1"/>
    </source>
</evidence>
<dbReference type="PANTHER" id="PTHR42850:SF7">
    <property type="entry name" value="BIS(5'-NUCLEOSYL)-TETRAPHOSPHATASE PRPE [ASYMMETRICAL]"/>
    <property type="match status" value="1"/>
</dbReference>
<dbReference type="PANTHER" id="PTHR42850">
    <property type="entry name" value="METALLOPHOSPHOESTERASE"/>
    <property type="match status" value="1"/>
</dbReference>